<keyword evidence="2" id="KW-1185">Reference proteome</keyword>
<reference evidence="2" key="1">
    <citation type="submission" date="2016-11" db="EMBL/GenBank/DDBJ databases">
        <authorList>
            <person name="Varghese N."/>
            <person name="Submissions S."/>
        </authorList>
    </citation>
    <scope>NUCLEOTIDE SEQUENCE [LARGE SCALE GENOMIC DNA]</scope>
    <source>
        <strain evidence="2">DSM 6637</strain>
    </source>
</reference>
<sequence>MSNYYRVTVPVEGRDGKTRFRSVGVMFPQRDGAKSAFTIKLDFPVGATELVLFEPKDAPDDTE</sequence>
<name>A0A1M7JUW9_9RHOB</name>
<gene>
    <name evidence="1" type="ORF">SAMN05444389_11415</name>
</gene>
<proteinExistence type="predicted"/>
<organism evidence="1 2">
    <name type="scientific">Paracoccus solventivorans</name>
    <dbReference type="NCBI Taxonomy" id="53463"/>
    <lineage>
        <taxon>Bacteria</taxon>
        <taxon>Pseudomonadati</taxon>
        <taxon>Pseudomonadota</taxon>
        <taxon>Alphaproteobacteria</taxon>
        <taxon>Rhodobacterales</taxon>
        <taxon>Paracoccaceae</taxon>
        <taxon>Paracoccus</taxon>
    </lineage>
</organism>
<dbReference type="EMBL" id="FRCK01000014">
    <property type="protein sequence ID" value="SHM56900.1"/>
    <property type="molecule type" value="Genomic_DNA"/>
</dbReference>
<evidence type="ECO:0000313" key="2">
    <source>
        <dbReference type="Proteomes" id="UP000184444"/>
    </source>
</evidence>
<protein>
    <submittedName>
        <fullName evidence="1">Uncharacterized protein</fullName>
    </submittedName>
</protein>
<dbReference type="RefSeq" id="WP_073068582.1">
    <property type="nucleotide sequence ID" value="NZ_FRCK01000014.1"/>
</dbReference>
<dbReference type="STRING" id="53463.SAMN05444389_11415"/>
<accession>A0A1M7JUW9</accession>
<dbReference type="Proteomes" id="UP000184444">
    <property type="component" value="Unassembled WGS sequence"/>
</dbReference>
<evidence type="ECO:0000313" key="1">
    <source>
        <dbReference type="EMBL" id="SHM56900.1"/>
    </source>
</evidence>
<dbReference type="OrthoDB" id="7666004at2"/>
<dbReference type="AlphaFoldDB" id="A0A1M7JUW9"/>